<evidence type="ECO:0000313" key="3">
    <source>
        <dbReference type="EMBL" id="KAL3886760.1"/>
    </source>
</evidence>
<keyword evidence="4" id="KW-1185">Reference proteome</keyword>
<evidence type="ECO:0000256" key="2">
    <source>
        <dbReference type="SAM" id="MobiDB-lite"/>
    </source>
</evidence>
<name>A0ABD3XKU7_SINWO</name>
<feature type="coiled-coil region" evidence="1">
    <location>
        <begin position="332"/>
        <end position="381"/>
    </location>
</feature>
<keyword evidence="1" id="KW-0175">Coiled coil</keyword>
<feature type="region of interest" description="Disordered" evidence="2">
    <location>
        <begin position="29"/>
        <end position="57"/>
    </location>
</feature>
<evidence type="ECO:0000256" key="1">
    <source>
        <dbReference type="SAM" id="Coils"/>
    </source>
</evidence>
<dbReference type="AlphaFoldDB" id="A0ABD3XKU7"/>
<evidence type="ECO:0000313" key="4">
    <source>
        <dbReference type="Proteomes" id="UP001634394"/>
    </source>
</evidence>
<accession>A0ABD3XKU7</accession>
<organism evidence="3 4">
    <name type="scientific">Sinanodonta woodiana</name>
    <name type="common">Chinese pond mussel</name>
    <name type="synonym">Anodonta woodiana</name>
    <dbReference type="NCBI Taxonomy" id="1069815"/>
    <lineage>
        <taxon>Eukaryota</taxon>
        <taxon>Metazoa</taxon>
        <taxon>Spiralia</taxon>
        <taxon>Lophotrochozoa</taxon>
        <taxon>Mollusca</taxon>
        <taxon>Bivalvia</taxon>
        <taxon>Autobranchia</taxon>
        <taxon>Heteroconchia</taxon>
        <taxon>Palaeoheterodonta</taxon>
        <taxon>Unionida</taxon>
        <taxon>Unionoidea</taxon>
        <taxon>Unionidae</taxon>
        <taxon>Unioninae</taxon>
        <taxon>Sinanodonta</taxon>
    </lineage>
</organism>
<sequence length="1193" mass="135643">MCSLLLQGIISVQTESTIKAVQERRKSSKVVADLRYNEDDDEDSSSEGDTALSKLNGGFENGSNGACVRVDQENTITTHEETHRTFKVMGFRRRDGRTRDILMMQLKKILHDTSRIGMMWEDVQENLRTTEEISRNVQDLQIDHDTLQKSHEEERQCRTKAELDMKEEIQKIRLELDLLDSKIEEKGKKAMLSEMGIREEIQNIHKDLKQEEIETRKENQVNLAEIGKNTANLDSIREETKITSITTVELSKTLLKIQAGLEALQKKTFDEILRRQTFEQEVFSEIQRLKQDFQNEDTQTRKEMRRNFMDVDKNLSRLDSIQQDTKTTLETVAILAESLQSVHAELQKYKNKFVEETSRRRDAEKMAKEELEHLHKEVTEETALIRTESQINLDLSKRIASRVDSLEKEINSISGTNREVLNCMHTIKSDVEGLHVKVDEDKKSTIENDSALMEQMHEICNVLCGMQRTMEEEKEQRKLHEMDIKIDMTEINKGIECVSKKIDEETEKRTKTEKYIKSELEKIPQGFKDIHKRIGCLHDANTDLDMSLVHANNFHEIRKAEEGTEHLHHPYLKTIQEELEENIPYSDTDHIHPQNKEVRDVLEEIDAGSLEAKFMDLVKQADLIGIQALLENGYVPPLDIMQHVIDLYGHRRPVRFVLSKMAKCLLLQIPEADKVWAGYDSLLQNTPIFVVSVDQDVDLSNVTTIDSFGDYSSVIHRNRNTYDPLEDVPDTHLQMRHINHVLKTIPTSQFKMLLQEHSNLLYFGLDNYHSLGTVLMHSVDKSDRENLVLLVYVPLKGIIPVGEFEFPLTICSVPVKVRTASYPTSLDEIKPSARMLMTQILMRFVKEQDSAAIMALLERGLVPNSEFIQEEILVQGHCKGLAMLLSEMALYFASCLSEQCTAWAGYRYQKAEKPVFCITLENESETVVKETLPIAFQSYDCIIRHKNVVSNEDKIVQQAVIEYGKRISIEEVEKMQKCIAKNSESLIRCHSNITGIGLCSFRSIGYGTNKARLIEENCIVLTVTVKGLIPFGEYKFPSVIDGIAVDVREGGFVLFSGHNAQAYYQHVRMGCAISINPSSVGTLGGFVDLPRGSIGCITSAHCFMPIDEASKSDDGSMDGLELYDEINTNSIISQAIYQPGATVEASEFGKVSRIALKSGDAERSGVDAALIEITDPERTPDSGLFPDIDDLSL</sequence>
<feature type="non-terminal residue" evidence="3">
    <location>
        <position position="1193"/>
    </location>
</feature>
<reference evidence="3 4" key="1">
    <citation type="submission" date="2024-11" db="EMBL/GenBank/DDBJ databases">
        <title>Chromosome-level genome assembly of the freshwater bivalve Anodonta woodiana.</title>
        <authorList>
            <person name="Chen X."/>
        </authorList>
    </citation>
    <scope>NUCLEOTIDE SEQUENCE [LARGE SCALE GENOMIC DNA]</scope>
    <source>
        <strain evidence="3">MN2024</strain>
        <tissue evidence="3">Gills</tissue>
    </source>
</reference>
<proteinExistence type="predicted"/>
<dbReference type="Proteomes" id="UP001634394">
    <property type="component" value="Unassembled WGS sequence"/>
</dbReference>
<comment type="caution">
    <text evidence="3">The sequence shown here is derived from an EMBL/GenBank/DDBJ whole genome shotgun (WGS) entry which is preliminary data.</text>
</comment>
<protein>
    <submittedName>
        <fullName evidence="3">Uncharacterized protein</fullName>
    </submittedName>
</protein>
<dbReference type="EMBL" id="JBJQND010000002">
    <property type="protein sequence ID" value="KAL3886760.1"/>
    <property type="molecule type" value="Genomic_DNA"/>
</dbReference>
<gene>
    <name evidence="3" type="ORF">ACJMK2_026733</name>
</gene>